<dbReference type="EMBL" id="LVVM01000832">
    <property type="protein sequence ID" value="OJA19850.1"/>
    <property type="molecule type" value="Genomic_DNA"/>
</dbReference>
<gene>
    <name evidence="1" type="ORF">AZE42_13981</name>
</gene>
<dbReference type="Proteomes" id="UP000183567">
    <property type="component" value="Unassembled WGS sequence"/>
</dbReference>
<feature type="non-terminal residue" evidence="1">
    <location>
        <position position="81"/>
    </location>
</feature>
<comment type="caution">
    <text evidence="1">The sequence shown here is derived from an EMBL/GenBank/DDBJ whole genome shotgun (WGS) entry which is preliminary data.</text>
</comment>
<accession>A0A1J8RDM3</accession>
<evidence type="ECO:0000313" key="2">
    <source>
        <dbReference type="Proteomes" id="UP000183567"/>
    </source>
</evidence>
<sequence>MSTHAFQMPLCNTPTTPKFDGTPRDLVHYFEDVSELLDTANITDEGKRIKAALHYIHRDDAETWETVMDLAGFKDRAKDKD</sequence>
<dbReference type="AlphaFoldDB" id="A0A1J8RDM3"/>
<protein>
    <submittedName>
        <fullName evidence="1">Uncharacterized protein</fullName>
    </submittedName>
</protein>
<reference evidence="1 2" key="1">
    <citation type="submission" date="2016-03" db="EMBL/GenBank/DDBJ databases">
        <title>Comparative genomics of the ectomycorrhizal sister species Rhizopogon vinicolor and Rhizopogon vesiculosus (Basidiomycota: Boletales) reveals a divergence of the mating type B locus.</title>
        <authorList>
            <person name="Mujic A.B."/>
            <person name="Kuo A."/>
            <person name="Tritt A."/>
            <person name="Lipzen A."/>
            <person name="Chen C."/>
            <person name="Johnson J."/>
            <person name="Sharma A."/>
            <person name="Barry K."/>
            <person name="Grigoriev I.V."/>
            <person name="Spatafora J.W."/>
        </authorList>
    </citation>
    <scope>NUCLEOTIDE SEQUENCE [LARGE SCALE GENOMIC DNA]</scope>
    <source>
        <strain evidence="1 2">AM-OR11-056</strain>
    </source>
</reference>
<proteinExistence type="predicted"/>
<organism evidence="1 2">
    <name type="scientific">Rhizopogon vesiculosus</name>
    <dbReference type="NCBI Taxonomy" id="180088"/>
    <lineage>
        <taxon>Eukaryota</taxon>
        <taxon>Fungi</taxon>
        <taxon>Dikarya</taxon>
        <taxon>Basidiomycota</taxon>
        <taxon>Agaricomycotina</taxon>
        <taxon>Agaricomycetes</taxon>
        <taxon>Agaricomycetidae</taxon>
        <taxon>Boletales</taxon>
        <taxon>Suillineae</taxon>
        <taxon>Rhizopogonaceae</taxon>
        <taxon>Rhizopogon</taxon>
    </lineage>
</organism>
<keyword evidence="2" id="KW-1185">Reference proteome</keyword>
<dbReference type="OrthoDB" id="3195134at2759"/>
<name>A0A1J8RDM3_9AGAM</name>
<evidence type="ECO:0000313" key="1">
    <source>
        <dbReference type="EMBL" id="OJA19850.1"/>
    </source>
</evidence>